<dbReference type="InterPro" id="IPR000847">
    <property type="entry name" value="LysR_HTH_N"/>
</dbReference>
<dbReference type="FunFam" id="1.10.10.10:FF:000001">
    <property type="entry name" value="LysR family transcriptional regulator"/>
    <property type="match status" value="1"/>
</dbReference>
<dbReference type="SUPFAM" id="SSF46785">
    <property type="entry name" value="Winged helix' DNA-binding domain"/>
    <property type="match status" value="1"/>
</dbReference>
<sequence length="314" mass="35188">MSDRVRALELLVSLKRTGSFSATAQMFRLSSTSVSRSISMLEERVGQSLLTRSTRNVRLTEAGEEYARRAVEILASLEELDQSMSVLSTVPAGLLRIHSRSMFGIGVLTRLLPAFAEAYPDITVELILGEEPADLRREKIDIDFRLSEPDEPGVRRRRIYSSERWLVASPEYIARSGLPLSIADLERHNCMAYLSTTTTAQWWVTHADGSKERVPFQPRFLSNHGAVLLELARRGGGAAVLDDYLVRRDIEQGRLVRLLPEISISSSARPGGLYVAILDSMVIPAKIRVFLDFLTARLAGGQKRFQVENTWERS</sequence>
<dbReference type="EMBL" id="SBLC01000013">
    <property type="protein sequence ID" value="RWY40957.1"/>
    <property type="molecule type" value="Genomic_DNA"/>
</dbReference>
<dbReference type="Gene3D" id="1.10.10.10">
    <property type="entry name" value="Winged helix-like DNA-binding domain superfamily/Winged helix DNA-binding domain"/>
    <property type="match status" value="1"/>
</dbReference>
<keyword evidence="3" id="KW-0238">DNA-binding</keyword>
<keyword evidence="7" id="KW-1185">Reference proteome</keyword>
<evidence type="ECO:0000313" key="7">
    <source>
        <dbReference type="Proteomes" id="UP000287168"/>
    </source>
</evidence>
<dbReference type="GO" id="GO:0043565">
    <property type="term" value="F:sequence-specific DNA binding"/>
    <property type="evidence" value="ECO:0007669"/>
    <property type="project" value="TreeGrafter"/>
</dbReference>
<dbReference type="InterPro" id="IPR005119">
    <property type="entry name" value="LysR_subst-bd"/>
</dbReference>
<comment type="similarity">
    <text evidence="1">Belongs to the LysR transcriptional regulatory family.</text>
</comment>
<dbReference type="Proteomes" id="UP000287168">
    <property type="component" value="Unassembled WGS sequence"/>
</dbReference>
<dbReference type="InterPro" id="IPR036390">
    <property type="entry name" value="WH_DNA-bd_sf"/>
</dbReference>
<dbReference type="InterPro" id="IPR058163">
    <property type="entry name" value="LysR-type_TF_proteobact-type"/>
</dbReference>
<accession>A0A3S3UG92</accession>
<reference evidence="6 7" key="1">
    <citation type="journal article" date="2015" name="Int. J. Syst. Evol. Microbiol.">
        <title>Gemmobacter intermedius sp. nov., isolated from a white stork (Ciconia ciconia).</title>
        <authorList>
            <person name="Kampfer P."/>
            <person name="Jerzak L."/>
            <person name="Wilharm G."/>
            <person name="Golke J."/>
            <person name="Busse H.J."/>
            <person name="Glaeser S.P."/>
        </authorList>
    </citation>
    <scope>NUCLEOTIDE SEQUENCE [LARGE SCALE GENOMIC DNA]</scope>
    <source>
        <strain evidence="6 7">119/4</strain>
    </source>
</reference>
<keyword evidence="4" id="KW-0804">Transcription</keyword>
<dbReference type="PROSITE" id="PS50931">
    <property type="entry name" value="HTH_LYSR"/>
    <property type="match status" value="1"/>
</dbReference>
<dbReference type="OrthoDB" id="9813056at2"/>
<dbReference type="PANTHER" id="PTHR30537">
    <property type="entry name" value="HTH-TYPE TRANSCRIPTIONAL REGULATOR"/>
    <property type="match status" value="1"/>
</dbReference>
<evidence type="ECO:0000256" key="1">
    <source>
        <dbReference type="ARBA" id="ARBA00009437"/>
    </source>
</evidence>
<organism evidence="6 7">
    <name type="scientific">Falsigemmobacter intermedius</name>
    <dbReference type="NCBI Taxonomy" id="1553448"/>
    <lineage>
        <taxon>Bacteria</taxon>
        <taxon>Pseudomonadati</taxon>
        <taxon>Pseudomonadota</taxon>
        <taxon>Alphaproteobacteria</taxon>
        <taxon>Rhodobacterales</taxon>
        <taxon>Paracoccaceae</taxon>
        <taxon>Falsigemmobacter</taxon>
    </lineage>
</organism>
<proteinExistence type="inferred from homology"/>
<protein>
    <submittedName>
        <fullName evidence="6">LysR family transcriptional regulator</fullName>
    </submittedName>
</protein>
<evidence type="ECO:0000256" key="2">
    <source>
        <dbReference type="ARBA" id="ARBA00023015"/>
    </source>
</evidence>
<dbReference type="InterPro" id="IPR036388">
    <property type="entry name" value="WH-like_DNA-bd_sf"/>
</dbReference>
<dbReference type="AlphaFoldDB" id="A0A3S3UG92"/>
<name>A0A3S3UG92_9RHOB</name>
<dbReference type="RefSeq" id="WP_128489021.1">
    <property type="nucleotide sequence ID" value="NZ_JBHLXB010000003.1"/>
</dbReference>
<dbReference type="GO" id="GO:0003700">
    <property type="term" value="F:DNA-binding transcription factor activity"/>
    <property type="evidence" value="ECO:0007669"/>
    <property type="project" value="InterPro"/>
</dbReference>
<evidence type="ECO:0000313" key="6">
    <source>
        <dbReference type="EMBL" id="RWY40957.1"/>
    </source>
</evidence>
<dbReference type="CDD" id="cd08422">
    <property type="entry name" value="PBP2_CrgA_like"/>
    <property type="match status" value="1"/>
</dbReference>
<gene>
    <name evidence="6" type="ORF">EP867_10740</name>
</gene>
<dbReference type="Pfam" id="PF03466">
    <property type="entry name" value="LysR_substrate"/>
    <property type="match status" value="1"/>
</dbReference>
<dbReference type="Pfam" id="PF00126">
    <property type="entry name" value="HTH_1"/>
    <property type="match status" value="1"/>
</dbReference>
<evidence type="ECO:0000256" key="4">
    <source>
        <dbReference type="ARBA" id="ARBA00023163"/>
    </source>
</evidence>
<dbReference type="GO" id="GO:0006351">
    <property type="term" value="P:DNA-templated transcription"/>
    <property type="evidence" value="ECO:0007669"/>
    <property type="project" value="TreeGrafter"/>
</dbReference>
<dbReference type="SUPFAM" id="SSF53850">
    <property type="entry name" value="Periplasmic binding protein-like II"/>
    <property type="match status" value="1"/>
</dbReference>
<feature type="domain" description="HTH lysR-type" evidence="5">
    <location>
        <begin position="3"/>
        <end position="60"/>
    </location>
</feature>
<dbReference type="PANTHER" id="PTHR30537:SF5">
    <property type="entry name" value="HTH-TYPE TRANSCRIPTIONAL ACTIVATOR TTDR-RELATED"/>
    <property type="match status" value="1"/>
</dbReference>
<comment type="caution">
    <text evidence="6">The sequence shown here is derived from an EMBL/GenBank/DDBJ whole genome shotgun (WGS) entry which is preliminary data.</text>
</comment>
<evidence type="ECO:0000256" key="3">
    <source>
        <dbReference type="ARBA" id="ARBA00023125"/>
    </source>
</evidence>
<keyword evidence="2" id="KW-0805">Transcription regulation</keyword>
<evidence type="ECO:0000259" key="5">
    <source>
        <dbReference type="PROSITE" id="PS50931"/>
    </source>
</evidence>
<dbReference type="Gene3D" id="3.40.190.290">
    <property type="match status" value="1"/>
</dbReference>